<dbReference type="Pfam" id="PF07331">
    <property type="entry name" value="TctB"/>
    <property type="match status" value="1"/>
</dbReference>
<sequence length="177" mass="18135">MDAVTEAGAPPAAPPATGRARLVHQATAVVFVAAAVYVAATAPGLGLYDGRGPGAGLFPFVVAIGWAVLSAVWFVQITTGRSAGTEGRFFDSLDGARRVALLAGGIILLAVALPILGFQLATFVFVALFLGVYGRHHWVVTAAVALGASFGLFTAFTRLLDVSLPVSSIPFLVDLGL</sequence>
<evidence type="ECO:0000259" key="2">
    <source>
        <dbReference type="Pfam" id="PF07331"/>
    </source>
</evidence>
<protein>
    <recommendedName>
        <fullName evidence="2">DUF1468 domain-containing protein</fullName>
    </recommendedName>
</protein>
<dbReference type="InterPro" id="IPR009936">
    <property type="entry name" value="DUF1468"/>
</dbReference>
<dbReference type="EMBL" id="BONC01000008">
    <property type="protein sequence ID" value="GIF55529.1"/>
    <property type="molecule type" value="Genomic_DNA"/>
</dbReference>
<keyword evidence="1" id="KW-0812">Transmembrane</keyword>
<accession>A0ABQ4BYC8</accession>
<proteinExistence type="predicted"/>
<feature type="transmembrane region" description="Helical" evidence="1">
    <location>
        <begin position="57"/>
        <end position="78"/>
    </location>
</feature>
<evidence type="ECO:0000313" key="4">
    <source>
        <dbReference type="Proteomes" id="UP000624325"/>
    </source>
</evidence>
<gene>
    <name evidence="3" type="ORF">Air01nite_16240</name>
</gene>
<comment type="caution">
    <text evidence="3">The sequence shown here is derived from an EMBL/GenBank/DDBJ whole genome shotgun (WGS) entry which is preliminary data.</text>
</comment>
<feature type="transmembrane region" description="Helical" evidence="1">
    <location>
        <begin position="138"/>
        <end position="160"/>
    </location>
</feature>
<feature type="transmembrane region" description="Helical" evidence="1">
    <location>
        <begin position="99"/>
        <end position="132"/>
    </location>
</feature>
<keyword evidence="1" id="KW-1133">Transmembrane helix</keyword>
<dbReference type="Proteomes" id="UP000624325">
    <property type="component" value="Unassembled WGS sequence"/>
</dbReference>
<evidence type="ECO:0000313" key="3">
    <source>
        <dbReference type="EMBL" id="GIF55529.1"/>
    </source>
</evidence>
<dbReference type="RefSeq" id="WP_203701339.1">
    <property type="nucleotide sequence ID" value="NZ_BAAALU010000007.1"/>
</dbReference>
<evidence type="ECO:0000256" key="1">
    <source>
        <dbReference type="SAM" id="Phobius"/>
    </source>
</evidence>
<feature type="domain" description="DUF1468" evidence="2">
    <location>
        <begin position="28"/>
        <end position="165"/>
    </location>
</feature>
<feature type="transmembrane region" description="Helical" evidence="1">
    <location>
        <begin position="26"/>
        <end position="45"/>
    </location>
</feature>
<name>A0ABQ4BYC8_9ACTN</name>
<keyword evidence="1" id="KW-0472">Membrane</keyword>
<keyword evidence="4" id="KW-1185">Reference proteome</keyword>
<reference evidence="3 4" key="1">
    <citation type="submission" date="2021-01" db="EMBL/GenBank/DDBJ databases">
        <title>Whole genome shotgun sequence of Asanoa iriomotensis NBRC 100142.</title>
        <authorList>
            <person name="Komaki H."/>
            <person name="Tamura T."/>
        </authorList>
    </citation>
    <scope>NUCLEOTIDE SEQUENCE [LARGE SCALE GENOMIC DNA]</scope>
    <source>
        <strain evidence="3 4">NBRC 100142</strain>
    </source>
</reference>
<organism evidence="3 4">
    <name type="scientific">Asanoa iriomotensis</name>
    <dbReference type="NCBI Taxonomy" id="234613"/>
    <lineage>
        <taxon>Bacteria</taxon>
        <taxon>Bacillati</taxon>
        <taxon>Actinomycetota</taxon>
        <taxon>Actinomycetes</taxon>
        <taxon>Micromonosporales</taxon>
        <taxon>Micromonosporaceae</taxon>
        <taxon>Asanoa</taxon>
    </lineage>
</organism>